<dbReference type="GO" id="GO:0015288">
    <property type="term" value="F:porin activity"/>
    <property type="evidence" value="ECO:0007669"/>
    <property type="project" value="InterPro"/>
</dbReference>
<dbReference type="InterPro" id="IPR052932">
    <property type="entry name" value="OprB_Porin"/>
</dbReference>
<name>A0A917V173_9PSED</name>
<reference evidence="3" key="2">
    <citation type="submission" date="2020-09" db="EMBL/GenBank/DDBJ databases">
        <authorList>
            <person name="Sun Q."/>
            <person name="Ohkuma M."/>
        </authorList>
    </citation>
    <scope>NUCLEOTIDE SEQUENCE</scope>
    <source>
        <strain evidence="3">JCM 30078</strain>
    </source>
</reference>
<gene>
    <name evidence="3" type="primary">oprB</name>
    <name evidence="3" type="ORF">GCM10009304_36480</name>
</gene>
<dbReference type="AlphaFoldDB" id="A0A917V173"/>
<proteinExistence type="inferred from homology"/>
<feature type="chain" id="PRO_5038162400" evidence="2">
    <location>
        <begin position="32"/>
        <end position="451"/>
    </location>
</feature>
<dbReference type="EMBL" id="BMPO01000009">
    <property type="protein sequence ID" value="GGK06956.1"/>
    <property type="molecule type" value="Genomic_DNA"/>
</dbReference>
<dbReference type="PANTHER" id="PTHR37944">
    <property type="entry name" value="PORIN B"/>
    <property type="match status" value="1"/>
</dbReference>
<organism evidence="3 4">
    <name type="scientific">Pseudomonas matsuisoli</name>
    <dbReference type="NCBI Taxonomy" id="1515666"/>
    <lineage>
        <taxon>Bacteria</taxon>
        <taxon>Pseudomonadati</taxon>
        <taxon>Pseudomonadota</taxon>
        <taxon>Gammaproteobacteria</taxon>
        <taxon>Pseudomonadales</taxon>
        <taxon>Pseudomonadaceae</taxon>
        <taxon>Pseudomonas</taxon>
    </lineage>
</organism>
<feature type="signal peptide" evidence="2">
    <location>
        <begin position="1"/>
        <end position="31"/>
    </location>
</feature>
<sequence length="451" mass="49467">MDFMTYLAAKRRAALPVLSLLGAGVLGSAQAADAFDPNAGGMTGDWGGLRTDWLDRGFDVKLEYVGEGASNFDGGYDDDLTARWTSQFMVGLDVDLNKVLGWENSQFVVSITERNGHNITNDRITDPRVGGYSSAQEVWGRGQTWRLTQLWLSKAFFDGALDIKAGRFGVGEDFNSFECAFQNLAFCGSQVGNWENHWYNWPISQWATRIKYGFSNTFFVQIGAFEQNPTLLETGNGFKLNGSGGDGTLIPVELVWTPEVNGLPGEYRLGYYYSTADANDVFEDEAGNSAAATGSIYDRHSGKQGAWIVATQQLTAHNGDPSRGLSVFANVTVHDKDVNQVANSIQAGLTYKGPFDARPKDDIGIGIARIQTNKDFRDNQRAVNAAAGATDYDDPAFTPLQYSEYDAELYYGVHVTNWLTVRPNIQYIRHPGGVREVDNAVIGGLKVQAVF</sequence>
<dbReference type="InterPro" id="IPR007049">
    <property type="entry name" value="Carb-sel_porin_OprB"/>
</dbReference>
<dbReference type="GO" id="GO:0016020">
    <property type="term" value="C:membrane"/>
    <property type="evidence" value="ECO:0007669"/>
    <property type="project" value="InterPro"/>
</dbReference>
<dbReference type="PANTHER" id="PTHR37944:SF1">
    <property type="entry name" value="PORIN B"/>
    <property type="match status" value="1"/>
</dbReference>
<reference evidence="3" key="1">
    <citation type="journal article" date="2014" name="Int. J. Syst. Evol. Microbiol.">
        <title>Complete genome sequence of Corynebacterium casei LMG S-19264T (=DSM 44701T), isolated from a smear-ripened cheese.</title>
        <authorList>
            <consortium name="US DOE Joint Genome Institute (JGI-PGF)"/>
            <person name="Walter F."/>
            <person name="Albersmeier A."/>
            <person name="Kalinowski J."/>
            <person name="Ruckert C."/>
        </authorList>
    </citation>
    <scope>NUCLEOTIDE SEQUENCE</scope>
    <source>
        <strain evidence="3">JCM 30078</strain>
    </source>
</reference>
<comment type="similarity">
    <text evidence="1 2">Belongs to the OprB family.</text>
</comment>
<keyword evidence="4" id="KW-1185">Reference proteome</keyword>
<evidence type="ECO:0000313" key="4">
    <source>
        <dbReference type="Proteomes" id="UP000635983"/>
    </source>
</evidence>
<dbReference type="Proteomes" id="UP000635983">
    <property type="component" value="Unassembled WGS sequence"/>
</dbReference>
<evidence type="ECO:0000313" key="3">
    <source>
        <dbReference type="EMBL" id="GGK06956.1"/>
    </source>
</evidence>
<accession>A0A917V173</accession>
<keyword evidence="2" id="KW-0732">Signal</keyword>
<dbReference type="InterPro" id="IPR038673">
    <property type="entry name" value="OprB_sf"/>
</dbReference>
<evidence type="ECO:0000256" key="1">
    <source>
        <dbReference type="ARBA" id="ARBA00008769"/>
    </source>
</evidence>
<protein>
    <submittedName>
        <fullName evidence="3">Porin B</fullName>
    </submittedName>
</protein>
<dbReference type="Pfam" id="PF04966">
    <property type="entry name" value="OprB"/>
    <property type="match status" value="1"/>
</dbReference>
<comment type="caution">
    <text evidence="3">The sequence shown here is derived from an EMBL/GenBank/DDBJ whole genome shotgun (WGS) entry which is preliminary data.</text>
</comment>
<evidence type="ECO:0000256" key="2">
    <source>
        <dbReference type="RuleBase" id="RU363072"/>
    </source>
</evidence>
<dbReference type="Gene3D" id="2.40.160.180">
    <property type="entry name" value="Carbohydrate-selective porin OprB"/>
    <property type="match status" value="1"/>
</dbReference>
<dbReference type="GO" id="GO:0008643">
    <property type="term" value="P:carbohydrate transport"/>
    <property type="evidence" value="ECO:0007669"/>
    <property type="project" value="InterPro"/>
</dbReference>